<feature type="transmembrane region" description="Helical" evidence="1">
    <location>
        <begin position="58"/>
        <end position="79"/>
    </location>
</feature>
<dbReference type="RefSeq" id="WP_019467657.1">
    <property type="nucleotide sequence ID" value="NZ_BKAS01000030.1"/>
</dbReference>
<keyword evidence="1" id="KW-0812">Transmembrane</keyword>
<dbReference type="GeneID" id="58098130"/>
<dbReference type="Proteomes" id="UP000034455">
    <property type="component" value="Unassembled WGS sequence"/>
</dbReference>
<evidence type="ECO:0000313" key="2">
    <source>
        <dbReference type="EMBL" id="KKI63120.1"/>
    </source>
</evidence>
<proteinExistence type="predicted"/>
<dbReference type="PATRIC" id="fig|74704.6.peg.1002"/>
<dbReference type="EMBL" id="LAKJ01000018">
    <property type="protein sequence ID" value="KKI63120.1"/>
    <property type="molecule type" value="Genomic_DNA"/>
</dbReference>
<reference evidence="2 3" key="1">
    <citation type="submission" date="2015-03" db="EMBL/GenBank/DDBJ databases">
        <title>Genome Assembly of Staphylococcus cohnii subsp. cohnii strain G22B2.</title>
        <authorList>
            <person name="Nair G."/>
            <person name="Kaur G."/>
            <person name="Khatri I."/>
            <person name="Singh N.K."/>
            <person name="Sathyabama S."/>
            <person name="Maurya S.K."/>
            <person name="Subramanian S."/>
            <person name="Agrewala J.N."/>
            <person name="Mayilraj S."/>
        </authorList>
    </citation>
    <scope>NUCLEOTIDE SEQUENCE [LARGE SCALE GENOMIC DNA]</scope>
    <source>
        <strain evidence="2 3">G22B2</strain>
    </source>
</reference>
<gene>
    <name evidence="2" type="ORF">UF66_0976</name>
</gene>
<name>A0A0M2NYT9_STACC</name>
<protein>
    <submittedName>
        <fullName evidence="2">Uncharacterized protein</fullName>
    </submittedName>
</protein>
<dbReference type="AlphaFoldDB" id="A0A0M2NYT9"/>
<feature type="transmembrane region" description="Helical" evidence="1">
    <location>
        <begin position="33"/>
        <end position="51"/>
    </location>
</feature>
<keyword evidence="1" id="KW-1133">Transmembrane helix</keyword>
<comment type="caution">
    <text evidence="2">The sequence shown here is derived from an EMBL/GenBank/DDBJ whole genome shotgun (WGS) entry which is preliminary data.</text>
</comment>
<keyword evidence="1" id="KW-0472">Membrane</keyword>
<sequence>MKYATTLLSLFLSLITLATPLLAVNKILEGDMQILAGLLFILGVLLINLYACLRGDRIANIFAMLVSLFSLVLLSYPFWKSYVINFFI</sequence>
<evidence type="ECO:0000313" key="3">
    <source>
        <dbReference type="Proteomes" id="UP000034455"/>
    </source>
</evidence>
<accession>A0A0M2NYT9</accession>
<organism evidence="2 3">
    <name type="scientific">Staphylococcus cohnii subsp. cohnii</name>
    <dbReference type="NCBI Taxonomy" id="74704"/>
    <lineage>
        <taxon>Bacteria</taxon>
        <taxon>Bacillati</taxon>
        <taxon>Bacillota</taxon>
        <taxon>Bacilli</taxon>
        <taxon>Bacillales</taxon>
        <taxon>Staphylococcaceae</taxon>
        <taxon>Staphylococcus</taxon>
        <taxon>Staphylococcus cohnii species complex</taxon>
    </lineage>
</organism>
<evidence type="ECO:0000256" key="1">
    <source>
        <dbReference type="SAM" id="Phobius"/>
    </source>
</evidence>